<dbReference type="AlphaFoldDB" id="A0A2T1GDV1"/>
<dbReference type="OrthoDB" id="569553at2"/>
<accession>A0A2T1GDV1</accession>
<organism evidence="2 3">
    <name type="scientific">Chamaesiphon polymorphus CCALA 037</name>
    <dbReference type="NCBI Taxonomy" id="2107692"/>
    <lineage>
        <taxon>Bacteria</taxon>
        <taxon>Bacillati</taxon>
        <taxon>Cyanobacteriota</taxon>
        <taxon>Cyanophyceae</taxon>
        <taxon>Gomontiellales</taxon>
        <taxon>Chamaesiphonaceae</taxon>
        <taxon>Chamaesiphon</taxon>
    </lineage>
</organism>
<evidence type="ECO:0000313" key="3">
    <source>
        <dbReference type="Proteomes" id="UP000238937"/>
    </source>
</evidence>
<dbReference type="Proteomes" id="UP000238937">
    <property type="component" value="Unassembled WGS sequence"/>
</dbReference>
<keyword evidence="3" id="KW-1185">Reference proteome</keyword>
<dbReference type="EMBL" id="PVWO01000170">
    <property type="protein sequence ID" value="PSB55690.1"/>
    <property type="molecule type" value="Genomic_DNA"/>
</dbReference>
<comment type="caution">
    <text evidence="2">The sequence shown here is derived from an EMBL/GenBank/DDBJ whole genome shotgun (WGS) entry which is preliminary data.</text>
</comment>
<feature type="coiled-coil region" evidence="1">
    <location>
        <begin position="218"/>
        <end position="285"/>
    </location>
</feature>
<protein>
    <submittedName>
        <fullName evidence="2">Uncharacterized protein</fullName>
    </submittedName>
</protein>
<sequence>MKRLKRYLTIATIVAVVILGIRFTQELEDWSRLATYRPPSEIARLATSTTMTPLAQRLFYVNNPTIESRKSSLNLCKGSEHTIVLGCYVVRKGIFLQEVTDPRLKGVMEVTAAHEMLHVAYQRMSIFEQSQINKQLQQALIQLQNPRILRLVATYNRQDPKSVDNELHSILGTEVRDLSPKLEEYYRAYFTNRSTVVALSERYEGVFTALRAKAKTLSQELTTRKSALEQLSAQVKQEAQTIASERSTLQTAIVANPQGDYRFQISNFNDRVRNYNQLVSQLTAQTDTYNQMVTEHNSIALEEKSLVESLENKSMQQVTR</sequence>
<evidence type="ECO:0000313" key="2">
    <source>
        <dbReference type="EMBL" id="PSB55690.1"/>
    </source>
</evidence>
<name>A0A2T1GDV1_9CYAN</name>
<dbReference type="RefSeq" id="WP_106305839.1">
    <property type="nucleotide sequence ID" value="NZ_PVWO01000170.1"/>
</dbReference>
<gene>
    <name evidence="2" type="ORF">C7B77_14225</name>
</gene>
<keyword evidence="1" id="KW-0175">Coiled coil</keyword>
<evidence type="ECO:0000256" key="1">
    <source>
        <dbReference type="SAM" id="Coils"/>
    </source>
</evidence>
<reference evidence="2 3" key="1">
    <citation type="submission" date="2018-03" db="EMBL/GenBank/DDBJ databases">
        <title>The ancient ancestry and fast evolution of plastids.</title>
        <authorList>
            <person name="Moore K.R."/>
            <person name="Magnabosco C."/>
            <person name="Momper L."/>
            <person name="Gold D.A."/>
            <person name="Bosak T."/>
            <person name="Fournier G.P."/>
        </authorList>
    </citation>
    <scope>NUCLEOTIDE SEQUENCE [LARGE SCALE GENOMIC DNA]</scope>
    <source>
        <strain evidence="2 3">CCALA 037</strain>
    </source>
</reference>
<proteinExistence type="predicted"/>